<dbReference type="InterPro" id="IPR041712">
    <property type="entry name" value="DHPS-like_MBL-fold"/>
</dbReference>
<proteinExistence type="predicted"/>
<dbReference type="CDD" id="cd07713">
    <property type="entry name" value="DHPS-like_MBL-fold"/>
    <property type="match status" value="1"/>
</dbReference>
<name>A0ABT7BIZ5_9CYAN</name>
<evidence type="ECO:0000313" key="3">
    <source>
        <dbReference type="Proteomes" id="UP001231370"/>
    </source>
</evidence>
<dbReference type="Pfam" id="PF00753">
    <property type="entry name" value="Lactamase_B"/>
    <property type="match status" value="1"/>
</dbReference>
<dbReference type="InterPro" id="IPR001279">
    <property type="entry name" value="Metallo-B-lactamas"/>
</dbReference>
<sequence>MSKDRLSQLKITVLVENCARGRGLLGEHGISFFIEADGYKILFDTGQGMALRHNAEHLGIALWDLDGIVLSHGHYDHTGGLPSLGRFPEDGPVLFLHPQAIAPKYSPRGNIGLLDSEKILADYGDRIVWTQNPTEICPGVYATGTIPRTHPLEDTGGSFWQDVEHNRVDPLWDDQALYLYSPEGLVVLFGCAHAGAINTLNYIAQIAEVEQVYAVMGGMHLLNANEQRVQATVDILKRYQVQRIGANHCTGMKAMSWLWHDLGDRCIEAHVGTQWFFGE</sequence>
<dbReference type="SUPFAM" id="SSF56281">
    <property type="entry name" value="Metallo-hydrolase/oxidoreductase"/>
    <property type="match status" value="1"/>
</dbReference>
<organism evidence="2 3">
    <name type="scientific">Roseofilum halophilum BLCC-M91</name>
    <dbReference type="NCBI Taxonomy" id="3022259"/>
    <lineage>
        <taxon>Bacteria</taxon>
        <taxon>Bacillati</taxon>
        <taxon>Cyanobacteriota</taxon>
        <taxon>Cyanophyceae</taxon>
        <taxon>Desertifilales</taxon>
        <taxon>Desertifilaceae</taxon>
        <taxon>Roseofilum</taxon>
        <taxon>Roseofilum halophilum</taxon>
    </lineage>
</organism>
<reference evidence="2 3" key="1">
    <citation type="submission" date="2023-01" db="EMBL/GenBank/DDBJ databases">
        <title>Novel diversity within Roseofilum (Cyanobacteria; Desertifilaceae) from marine benthic mats with descriptions of four novel species.</title>
        <authorList>
            <person name="Wang Y."/>
            <person name="Berthold D.E."/>
            <person name="Hu J."/>
            <person name="Lefler F.W."/>
            <person name="Laughinghouse H.D. IV."/>
        </authorList>
    </citation>
    <scope>NUCLEOTIDE SEQUENCE [LARGE SCALE GENOMIC DNA]</scope>
    <source>
        <strain evidence="2 3">BLCC-M91</strain>
    </source>
</reference>
<evidence type="ECO:0000259" key="1">
    <source>
        <dbReference type="SMART" id="SM00849"/>
    </source>
</evidence>
<gene>
    <name evidence="2" type="ORF">PJF56_06795</name>
</gene>
<dbReference type="RefSeq" id="WP_283761876.1">
    <property type="nucleotide sequence ID" value="NZ_JAQPOK010000055.1"/>
</dbReference>
<protein>
    <submittedName>
        <fullName evidence="2">MBL fold metallo-hydrolase</fullName>
    </submittedName>
</protein>
<dbReference type="InterPro" id="IPR036866">
    <property type="entry name" value="RibonucZ/Hydroxyglut_hydro"/>
</dbReference>
<feature type="domain" description="Metallo-beta-lactamase" evidence="1">
    <location>
        <begin position="28"/>
        <end position="248"/>
    </location>
</feature>
<dbReference type="PANTHER" id="PTHR13754:SF13">
    <property type="entry name" value="METALLO-BETA-LACTAMASE SUPERFAMILY PROTEIN (AFU_ORTHOLOGUE AFUA_3G07630)"/>
    <property type="match status" value="1"/>
</dbReference>
<dbReference type="EMBL" id="JAQPOK010000055">
    <property type="protein sequence ID" value="MDJ1178564.1"/>
    <property type="molecule type" value="Genomic_DNA"/>
</dbReference>
<dbReference type="Gene3D" id="3.60.15.10">
    <property type="entry name" value="Ribonuclease Z/Hydroxyacylglutathione hydrolase-like"/>
    <property type="match status" value="1"/>
</dbReference>
<accession>A0ABT7BIZ5</accession>
<comment type="caution">
    <text evidence="2">The sequence shown here is derived from an EMBL/GenBank/DDBJ whole genome shotgun (WGS) entry which is preliminary data.</text>
</comment>
<dbReference type="InterPro" id="IPR052926">
    <property type="entry name" value="Metallo-beta-lactamase_dom"/>
</dbReference>
<keyword evidence="3" id="KW-1185">Reference proteome</keyword>
<evidence type="ECO:0000313" key="2">
    <source>
        <dbReference type="EMBL" id="MDJ1178564.1"/>
    </source>
</evidence>
<dbReference type="PANTHER" id="PTHR13754">
    <property type="entry name" value="METALLO-BETA-LACTAMASE SUPERFAMILY PROTEIN"/>
    <property type="match status" value="1"/>
</dbReference>
<dbReference type="SMART" id="SM00849">
    <property type="entry name" value="Lactamase_B"/>
    <property type="match status" value="1"/>
</dbReference>
<dbReference type="Proteomes" id="UP001231370">
    <property type="component" value="Unassembled WGS sequence"/>
</dbReference>